<dbReference type="GO" id="GO:0061522">
    <property type="term" value="F:1,4-dihydroxy-2-naphthoyl-CoA thioesterase activity"/>
    <property type="evidence" value="ECO:0007669"/>
    <property type="project" value="TreeGrafter"/>
</dbReference>
<dbReference type="CDD" id="cd03443">
    <property type="entry name" value="PaaI_thioesterase"/>
    <property type="match status" value="1"/>
</dbReference>
<feature type="domain" description="Thioesterase" evidence="2">
    <location>
        <begin position="35"/>
        <end position="108"/>
    </location>
</feature>
<reference evidence="3 5" key="1">
    <citation type="submission" date="2018-06" db="EMBL/GenBank/DDBJ databases">
        <title>Complete Genome Sequence of the Microcystin-Degrading Bacterium Sphingosinicella microcystinivorans Strain B-9.</title>
        <authorList>
            <person name="Jin H."/>
            <person name="Nishizawa T."/>
            <person name="Guo Y."/>
            <person name="Nishizawa A."/>
            <person name="Park H."/>
            <person name="Kato H."/>
            <person name="Tsuji K."/>
            <person name="Harada K."/>
        </authorList>
    </citation>
    <scope>NUCLEOTIDE SEQUENCE [LARGE SCALE GENOMIC DNA]</scope>
    <source>
        <strain evidence="3 5">B9</strain>
    </source>
</reference>
<evidence type="ECO:0000313" key="6">
    <source>
        <dbReference type="Proteomes" id="UP000276029"/>
    </source>
</evidence>
<dbReference type="Pfam" id="PF03061">
    <property type="entry name" value="4HBT"/>
    <property type="match status" value="1"/>
</dbReference>
<dbReference type="AlphaFoldDB" id="A0AAD1D4L3"/>
<dbReference type="GO" id="GO:0005829">
    <property type="term" value="C:cytosol"/>
    <property type="evidence" value="ECO:0007669"/>
    <property type="project" value="TreeGrafter"/>
</dbReference>
<dbReference type="SUPFAM" id="SSF54637">
    <property type="entry name" value="Thioesterase/thiol ester dehydrase-isomerase"/>
    <property type="match status" value="1"/>
</dbReference>
<dbReference type="KEGG" id="smic:SmB9_10220"/>
<sequence length="125" mass="13566">MSGFNALVGLRIIGKEGEEFVVRLDVDERHHHDLGSVHGGIFLALADVAMARVAMSALENESVQTVELKANFLRPFTSGTIAARGRIVSLGRRLVYTEAHIKSGERLLTTASATMMRNGNGESMK</sequence>
<dbReference type="InterPro" id="IPR006683">
    <property type="entry name" value="Thioestr_dom"/>
</dbReference>
<proteinExistence type="predicted"/>
<dbReference type="InterPro" id="IPR029069">
    <property type="entry name" value="HotDog_dom_sf"/>
</dbReference>
<dbReference type="Proteomes" id="UP000275727">
    <property type="component" value="Chromosome"/>
</dbReference>
<protein>
    <submittedName>
        <fullName evidence="4">Uncharacterized protein (TIGR00369 family)</fullName>
    </submittedName>
</protein>
<dbReference type="EMBL" id="AP018711">
    <property type="protein sequence ID" value="BBE33364.1"/>
    <property type="molecule type" value="Genomic_DNA"/>
</dbReference>
<keyword evidence="6" id="KW-1185">Reference proteome</keyword>
<evidence type="ECO:0000313" key="5">
    <source>
        <dbReference type="Proteomes" id="UP000275727"/>
    </source>
</evidence>
<dbReference type="PANTHER" id="PTHR43240:SF1">
    <property type="entry name" value="BLR5584 PROTEIN"/>
    <property type="match status" value="1"/>
</dbReference>
<keyword evidence="1" id="KW-0378">Hydrolase</keyword>
<reference evidence="4 6" key="2">
    <citation type="submission" date="2018-10" db="EMBL/GenBank/DDBJ databases">
        <title>Genomic Encyclopedia of Type Strains, Phase IV (KMG-IV): sequencing the most valuable type-strain genomes for metagenomic binning, comparative biology and taxonomic classification.</title>
        <authorList>
            <person name="Goeker M."/>
        </authorList>
    </citation>
    <scope>NUCLEOTIDE SEQUENCE [LARGE SCALE GENOMIC DNA]</scope>
    <source>
        <strain evidence="4 6">DSM 19791</strain>
    </source>
</reference>
<organism evidence="3 5">
    <name type="scientific">Sphingosinicella microcystinivorans</name>
    <dbReference type="NCBI Taxonomy" id="335406"/>
    <lineage>
        <taxon>Bacteria</taxon>
        <taxon>Pseudomonadati</taxon>
        <taxon>Pseudomonadota</taxon>
        <taxon>Alphaproteobacteria</taxon>
        <taxon>Sphingomonadales</taxon>
        <taxon>Sphingosinicellaceae</taxon>
        <taxon>Sphingosinicella</taxon>
    </lineage>
</organism>
<name>A0AAD1D4L3_SPHMI</name>
<dbReference type="RefSeq" id="WP_121053501.1">
    <property type="nucleotide sequence ID" value="NZ_AP018711.1"/>
</dbReference>
<evidence type="ECO:0000256" key="1">
    <source>
        <dbReference type="ARBA" id="ARBA00022801"/>
    </source>
</evidence>
<evidence type="ECO:0000313" key="3">
    <source>
        <dbReference type="EMBL" id="BBE33364.1"/>
    </source>
</evidence>
<dbReference type="Proteomes" id="UP000276029">
    <property type="component" value="Unassembled WGS sequence"/>
</dbReference>
<dbReference type="InterPro" id="IPR003736">
    <property type="entry name" value="PAAI_dom"/>
</dbReference>
<dbReference type="PANTHER" id="PTHR43240">
    <property type="entry name" value="1,4-DIHYDROXY-2-NAPHTHOYL-COA THIOESTERASE 1"/>
    <property type="match status" value="1"/>
</dbReference>
<gene>
    <name evidence="4" type="ORF">DFR51_3577</name>
    <name evidence="3" type="ORF">SmB9_10220</name>
</gene>
<evidence type="ECO:0000313" key="4">
    <source>
        <dbReference type="EMBL" id="RKS84977.1"/>
    </source>
</evidence>
<dbReference type="NCBIfam" id="TIGR00369">
    <property type="entry name" value="unchar_dom_1"/>
    <property type="match status" value="1"/>
</dbReference>
<dbReference type="EMBL" id="RBWX01000012">
    <property type="protein sequence ID" value="RKS84977.1"/>
    <property type="molecule type" value="Genomic_DNA"/>
</dbReference>
<evidence type="ECO:0000259" key="2">
    <source>
        <dbReference type="Pfam" id="PF03061"/>
    </source>
</evidence>
<accession>A0AAD1D4L3</accession>
<dbReference type="Gene3D" id="3.10.129.10">
    <property type="entry name" value="Hotdog Thioesterase"/>
    <property type="match status" value="1"/>
</dbReference>